<dbReference type="InterPro" id="IPR053946">
    <property type="entry name" value="YscD_ppl_3rd"/>
</dbReference>
<dbReference type="Pfam" id="PF23893">
    <property type="entry name" value="Y4YQ_C"/>
    <property type="match status" value="1"/>
</dbReference>
<reference evidence="4 5" key="1">
    <citation type="journal article" date="2016" name="Int. J. Syst. Evol. Microbiol.">
        <title>Ensifer glycinis sp. nov., an novel rhizobial species associated with Glycine spp.</title>
        <authorList>
            <person name="Yan H."/>
            <person name="Yan J."/>
            <person name="Sui X.H."/>
            <person name="Wang E.T."/>
            <person name="Chen W.X."/>
            <person name="Zhang X.X."/>
            <person name="Chen W.F."/>
        </authorList>
    </citation>
    <scope>NUCLEOTIDE SEQUENCE [LARGE SCALE GENOMIC DNA]</scope>
    <source>
        <strain evidence="4 5">CCBAU 23380</strain>
    </source>
</reference>
<keyword evidence="1" id="KW-0812">Transmembrane</keyword>
<evidence type="ECO:0008006" key="6">
    <source>
        <dbReference type="Google" id="ProtNLM"/>
    </source>
</evidence>
<gene>
    <name evidence="4" type="ORF">AU381_21040</name>
</gene>
<name>A0A178Y9J4_9HYPH</name>
<keyword evidence="1" id="KW-0472">Membrane</keyword>
<dbReference type="RefSeq" id="WP_014857572.1">
    <property type="nucleotide sequence ID" value="NZ_LPUX01000044.1"/>
</dbReference>
<organism evidence="4 5">
    <name type="scientific">Sinorhizobium glycinis</name>
    <dbReference type="NCBI Taxonomy" id="1472378"/>
    <lineage>
        <taxon>Bacteria</taxon>
        <taxon>Pseudomonadati</taxon>
        <taxon>Pseudomonadota</taxon>
        <taxon>Alphaproteobacteria</taxon>
        <taxon>Hyphomicrobiales</taxon>
        <taxon>Rhizobiaceae</taxon>
        <taxon>Sinorhizobium/Ensifer group</taxon>
        <taxon>Sinorhizobium</taxon>
    </lineage>
</organism>
<dbReference type="Proteomes" id="UP000094025">
    <property type="component" value="Unassembled WGS sequence"/>
</dbReference>
<dbReference type="OrthoDB" id="9806163at2"/>
<evidence type="ECO:0000259" key="3">
    <source>
        <dbReference type="Pfam" id="PF23893"/>
    </source>
</evidence>
<comment type="caution">
    <text evidence="4">The sequence shown here is derived from an EMBL/GenBank/DDBJ whole genome shotgun (WGS) entry which is preliminary data.</text>
</comment>
<evidence type="ECO:0000256" key="1">
    <source>
        <dbReference type="SAM" id="Phobius"/>
    </source>
</evidence>
<keyword evidence="5" id="KW-1185">Reference proteome</keyword>
<dbReference type="InterPro" id="IPR057770">
    <property type="entry name" value="YscD/Y4YQ_C"/>
</dbReference>
<dbReference type="EMBL" id="LPUX01000044">
    <property type="protein sequence ID" value="OAP44094.1"/>
    <property type="molecule type" value="Genomic_DNA"/>
</dbReference>
<dbReference type="STRING" id="1472378.AU381_21040"/>
<evidence type="ECO:0000259" key="2">
    <source>
        <dbReference type="Pfam" id="PF21934"/>
    </source>
</evidence>
<dbReference type="Pfam" id="PF21934">
    <property type="entry name" value="Yop-YscD_ppl_3rd"/>
    <property type="match status" value="1"/>
</dbReference>
<dbReference type="GeneID" id="48977726"/>
<keyword evidence="1" id="KW-1133">Transmembrane helix</keyword>
<accession>A0A178Y9J4</accession>
<evidence type="ECO:0000313" key="4">
    <source>
        <dbReference type="EMBL" id="OAP44094.1"/>
    </source>
</evidence>
<feature type="domain" description="YscD/Y4YQ C-terminal" evidence="3">
    <location>
        <begin position="243"/>
        <end position="294"/>
    </location>
</feature>
<sequence>MNDAISLQFKVISGLYCELTGTTALETSLIGSGLDADIVFVEQGLAPHHFRVTLLGKTLEVEALAAGLSIEGNGNIAAGERVVAPLPVVIHAGAMSILWSVQDAASSGSIGKPRLSISVLALVLLGSLGIGVLSAIFSYYDNAVVSNADLSGDAREPKLPDNRTDDETAFTAAKALQQEVDRAGLSNIKISAAEGVVTVEGTVTSASAISWHKVQQWFDHRTRGALALLNGVIIDDEKAPSAIAVEAVWRGSLPYLVIKGEKYFVGALLDDGWMVERIEDGRVMLSRNGRLAALPY</sequence>
<feature type="domain" description="YscD-like Bon-like" evidence="2">
    <location>
        <begin position="172"/>
        <end position="230"/>
    </location>
</feature>
<protein>
    <recommendedName>
        <fullName evidence="6">Yop protein translocation protein D periplasmic domain-containing protein</fullName>
    </recommendedName>
</protein>
<feature type="transmembrane region" description="Helical" evidence="1">
    <location>
        <begin position="119"/>
        <end position="140"/>
    </location>
</feature>
<evidence type="ECO:0000313" key="5">
    <source>
        <dbReference type="Proteomes" id="UP000094025"/>
    </source>
</evidence>
<dbReference type="AlphaFoldDB" id="A0A178Y9J4"/>
<proteinExistence type="predicted"/>